<dbReference type="GO" id="GO:0006325">
    <property type="term" value="P:chromatin organization"/>
    <property type="evidence" value="ECO:0007669"/>
    <property type="project" value="InterPro"/>
</dbReference>
<dbReference type="GO" id="GO:0005634">
    <property type="term" value="C:nucleus"/>
    <property type="evidence" value="ECO:0007669"/>
    <property type="project" value="UniProtKB-SubCell"/>
</dbReference>
<reference evidence="4 5" key="1">
    <citation type="journal article" date="2019" name="PLoS Biol.">
        <title>Sex chromosomes control vertical transmission of feminizing Wolbachia symbionts in an isopod.</title>
        <authorList>
            <person name="Becking T."/>
            <person name="Chebbi M.A."/>
            <person name="Giraud I."/>
            <person name="Moumen B."/>
            <person name="Laverre T."/>
            <person name="Caubet Y."/>
            <person name="Peccoud J."/>
            <person name="Gilbert C."/>
            <person name="Cordaux R."/>
        </authorList>
    </citation>
    <scope>NUCLEOTIDE SEQUENCE [LARGE SCALE GENOMIC DNA]</scope>
    <source>
        <strain evidence="4">ANa2</strain>
        <tissue evidence="4">Whole body excluding digestive tract and cuticle</tissue>
    </source>
</reference>
<evidence type="ECO:0000256" key="2">
    <source>
        <dbReference type="ARBA" id="ARBA00023242"/>
    </source>
</evidence>
<protein>
    <submittedName>
        <fullName evidence="4">Uncharacterized protein</fullName>
    </submittedName>
</protein>
<dbReference type="AlphaFoldDB" id="A0A5N5TE29"/>
<keyword evidence="5" id="KW-1185">Reference proteome</keyword>
<evidence type="ECO:0000256" key="3">
    <source>
        <dbReference type="SAM" id="MobiDB-lite"/>
    </source>
</evidence>
<dbReference type="Proteomes" id="UP000326759">
    <property type="component" value="Unassembled WGS sequence"/>
</dbReference>
<dbReference type="InterPro" id="IPR033053">
    <property type="entry name" value="Hir3/CABIN1"/>
</dbReference>
<proteinExistence type="predicted"/>
<evidence type="ECO:0000313" key="5">
    <source>
        <dbReference type="Proteomes" id="UP000326759"/>
    </source>
</evidence>
<accession>A0A5N5TE29</accession>
<sequence length="105" mass="11976">MMRIAALNDSSCESSNDEDVGPTQEILEAHATRFYRKAISHLAKEELSEAKEAIFEILKNPYIEKAGWKDEAERPKALPQDIALKYSCFKNLGNIHMSEKKYEEA</sequence>
<dbReference type="OrthoDB" id="6376137at2759"/>
<dbReference type="GO" id="GO:0031491">
    <property type="term" value="F:nucleosome binding"/>
    <property type="evidence" value="ECO:0007669"/>
    <property type="project" value="TreeGrafter"/>
</dbReference>
<dbReference type="PANTHER" id="PTHR15502:SF7">
    <property type="entry name" value="CALCINEURIN-BINDING PROTEIN CABIN-1"/>
    <property type="match status" value="1"/>
</dbReference>
<comment type="subcellular location">
    <subcellularLocation>
        <location evidence="1">Nucleus</location>
    </subcellularLocation>
</comment>
<feature type="region of interest" description="Disordered" evidence="3">
    <location>
        <begin position="1"/>
        <end position="21"/>
    </location>
</feature>
<organism evidence="4 5">
    <name type="scientific">Armadillidium nasatum</name>
    <dbReference type="NCBI Taxonomy" id="96803"/>
    <lineage>
        <taxon>Eukaryota</taxon>
        <taxon>Metazoa</taxon>
        <taxon>Ecdysozoa</taxon>
        <taxon>Arthropoda</taxon>
        <taxon>Crustacea</taxon>
        <taxon>Multicrustacea</taxon>
        <taxon>Malacostraca</taxon>
        <taxon>Eumalacostraca</taxon>
        <taxon>Peracarida</taxon>
        <taxon>Isopoda</taxon>
        <taxon>Oniscidea</taxon>
        <taxon>Crinocheta</taxon>
        <taxon>Armadillidiidae</taxon>
        <taxon>Armadillidium</taxon>
    </lineage>
</organism>
<gene>
    <name evidence="4" type="ORF">Anas_06282</name>
</gene>
<dbReference type="PANTHER" id="PTHR15502">
    <property type="entry name" value="CALCINEURIN-BINDING PROTEIN CABIN 1-RELATED"/>
    <property type="match status" value="1"/>
</dbReference>
<name>A0A5N5TE29_9CRUS</name>
<evidence type="ECO:0000256" key="1">
    <source>
        <dbReference type="ARBA" id="ARBA00004123"/>
    </source>
</evidence>
<comment type="caution">
    <text evidence="4">The sequence shown here is derived from an EMBL/GenBank/DDBJ whole genome shotgun (WGS) entry which is preliminary data.</text>
</comment>
<keyword evidence="2" id="KW-0539">Nucleus</keyword>
<feature type="non-terminal residue" evidence="4">
    <location>
        <position position="105"/>
    </location>
</feature>
<dbReference type="EMBL" id="SEYY01002096">
    <property type="protein sequence ID" value="KAB7504924.1"/>
    <property type="molecule type" value="Genomic_DNA"/>
</dbReference>
<evidence type="ECO:0000313" key="4">
    <source>
        <dbReference type="EMBL" id="KAB7504924.1"/>
    </source>
</evidence>